<sequence>MEKTYLIILLLISGAASSAENILINPIGKPEQKDFSIPKVYLSSVYAGKNTYGMRANAVVAAFKGNSDGPFDFPILGFPDIKSMGSYSDRDSVTLYADNTSAPYKSWERIKNTKFTPTSVESDNIVSENIKVGMILDTDSSPKWSTYVTSVQKNKITTAGWVNIGNQLIGTPKNGTDIIVNPLTKIWATNFNVFMDSNGRATSAVIQENGMVNNKVSEPITINGIDNVILPQSKFGGTAAFLARGANTEFLQRWKIGFDSQGSDINFLSTDLGDNTPAPSIGFSEASRATDGMVFSGANVNSSITWKHGERVIASIDPEGLVTRQGYKIAVASSNMQLSDYIGRYLISAQNDITLKLPDKKNVFPGYTLKLTKVSGNGKVVFTSSDSYINGSHSAEVLGETWNKEAIFDGTYWYVE</sequence>
<evidence type="ECO:0000313" key="2">
    <source>
        <dbReference type="EMBL" id="XDU72130.1"/>
    </source>
</evidence>
<accession>A0AB39VQI7</accession>
<proteinExistence type="predicted"/>
<dbReference type="EMBL" id="CP165628">
    <property type="protein sequence ID" value="XDU72130.1"/>
    <property type="molecule type" value="Genomic_DNA"/>
</dbReference>
<gene>
    <name evidence="2" type="ORF">AB3G37_21930</name>
</gene>
<reference evidence="2" key="1">
    <citation type="submission" date="2024-07" db="EMBL/GenBank/DDBJ databases">
        <authorList>
            <person name="Biller S.J."/>
        </authorList>
    </citation>
    <scope>NUCLEOTIDE SEQUENCE</scope>
    <source>
        <strain evidence="2">WC2420</strain>
    </source>
</reference>
<feature type="signal peptide" evidence="1">
    <location>
        <begin position="1"/>
        <end position="18"/>
    </location>
</feature>
<name>A0AB39VQI7_9GAMM</name>
<feature type="chain" id="PRO_5044218655" evidence="1">
    <location>
        <begin position="19"/>
        <end position="416"/>
    </location>
</feature>
<organism evidence="2">
    <name type="scientific">Rouxiella sp. WC2420</name>
    <dbReference type="NCBI Taxonomy" id="3234145"/>
    <lineage>
        <taxon>Bacteria</taxon>
        <taxon>Pseudomonadati</taxon>
        <taxon>Pseudomonadota</taxon>
        <taxon>Gammaproteobacteria</taxon>
        <taxon>Enterobacterales</taxon>
        <taxon>Yersiniaceae</taxon>
        <taxon>Rouxiella</taxon>
    </lineage>
</organism>
<protein>
    <submittedName>
        <fullName evidence="2">Uncharacterized protein</fullName>
    </submittedName>
</protein>
<evidence type="ECO:0000256" key="1">
    <source>
        <dbReference type="SAM" id="SignalP"/>
    </source>
</evidence>
<keyword evidence="1" id="KW-0732">Signal</keyword>
<dbReference type="AlphaFoldDB" id="A0AB39VQI7"/>
<dbReference type="RefSeq" id="WP_369789085.1">
    <property type="nucleotide sequence ID" value="NZ_CP165628.1"/>
</dbReference>